<dbReference type="EMBL" id="JAUEPS010000009">
    <property type="protein sequence ID" value="KAK0462446.1"/>
    <property type="molecule type" value="Genomic_DNA"/>
</dbReference>
<reference evidence="2" key="1">
    <citation type="submission" date="2023-06" db="EMBL/GenBank/DDBJ databases">
        <authorList>
            <consortium name="Lawrence Berkeley National Laboratory"/>
            <person name="Ahrendt S."/>
            <person name="Sahu N."/>
            <person name="Indic B."/>
            <person name="Wong-Bajracharya J."/>
            <person name="Merenyi Z."/>
            <person name="Ke H.-M."/>
            <person name="Monk M."/>
            <person name="Kocsube S."/>
            <person name="Drula E."/>
            <person name="Lipzen A."/>
            <person name="Balint B."/>
            <person name="Henrissat B."/>
            <person name="Andreopoulos B."/>
            <person name="Martin F.M."/>
            <person name="Harder C.B."/>
            <person name="Rigling D."/>
            <person name="Ford K.L."/>
            <person name="Foster G.D."/>
            <person name="Pangilinan J."/>
            <person name="Papanicolaou A."/>
            <person name="Barry K."/>
            <person name="LaButti K."/>
            <person name="Viragh M."/>
            <person name="Koriabine M."/>
            <person name="Yan M."/>
            <person name="Riley R."/>
            <person name="Champramary S."/>
            <person name="Plett K.L."/>
            <person name="Tsai I.J."/>
            <person name="Slot J."/>
            <person name="Sipos G."/>
            <person name="Plett J."/>
            <person name="Nagy L.G."/>
            <person name="Grigoriev I.V."/>
        </authorList>
    </citation>
    <scope>NUCLEOTIDE SEQUENCE</scope>
    <source>
        <strain evidence="2">CCBAS 213</strain>
    </source>
</reference>
<dbReference type="GeneID" id="85349816"/>
<comment type="caution">
    <text evidence="2">The sequence shown here is derived from an EMBL/GenBank/DDBJ whole genome shotgun (WGS) entry which is preliminary data.</text>
</comment>
<dbReference type="AlphaFoldDB" id="A0AA39T3T4"/>
<feature type="signal peptide" evidence="1">
    <location>
        <begin position="1"/>
        <end position="17"/>
    </location>
</feature>
<organism evidence="2 3">
    <name type="scientific">Armillaria tabescens</name>
    <name type="common">Ringless honey mushroom</name>
    <name type="synonym">Agaricus tabescens</name>
    <dbReference type="NCBI Taxonomy" id="1929756"/>
    <lineage>
        <taxon>Eukaryota</taxon>
        <taxon>Fungi</taxon>
        <taxon>Dikarya</taxon>
        <taxon>Basidiomycota</taxon>
        <taxon>Agaricomycotina</taxon>
        <taxon>Agaricomycetes</taxon>
        <taxon>Agaricomycetidae</taxon>
        <taxon>Agaricales</taxon>
        <taxon>Marasmiineae</taxon>
        <taxon>Physalacriaceae</taxon>
        <taxon>Desarmillaria</taxon>
    </lineage>
</organism>
<dbReference type="RefSeq" id="XP_060334058.1">
    <property type="nucleotide sequence ID" value="XM_060466268.1"/>
</dbReference>
<dbReference type="Proteomes" id="UP001175211">
    <property type="component" value="Unassembled WGS sequence"/>
</dbReference>
<evidence type="ECO:0000313" key="3">
    <source>
        <dbReference type="Proteomes" id="UP001175211"/>
    </source>
</evidence>
<evidence type="ECO:0000256" key="1">
    <source>
        <dbReference type="SAM" id="SignalP"/>
    </source>
</evidence>
<keyword evidence="1" id="KW-0732">Signal</keyword>
<protein>
    <submittedName>
        <fullName evidence="2">Uncharacterized protein</fullName>
    </submittedName>
</protein>
<keyword evidence="3" id="KW-1185">Reference proteome</keyword>
<gene>
    <name evidence="2" type="ORF">EV420DRAFT_1187841</name>
</gene>
<accession>A0AA39T3T4</accession>
<evidence type="ECO:0000313" key="2">
    <source>
        <dbReference type="EMBL" id="KAK0462446.1"/>
    </source>
</evidence>
<feature type="chain" id="PRO_5041261610" evidence="1">
    <location>
        <begin position="18"/>
        <end position="117"/>
    </location>
</feature>
<name>A0AA39T3T4_ARMTA</name>
<sequence length="117" mass="12881">MMDLTALISFFSACVMAVPALSARRRTFKSLPGLVANSDVVISIAQQVPNYPVLMRRIRTRSISASQGCHTVVYTMYHWNSSSNFSDNIGSYASGGVLVRSGIEGRRWKSTATMIKM</sequence>
<proteinExistence type="predicted"/>